<feature type="domain" description="DUF7778" evidence="2">
    <location>
        <begin position="93"/>
        <end position="225"/>
    </location>
</feature>
<dbReference type="AlphaFoldDB" id="A0A6V7VLV7"/>
<dbReference type="Pfam" id="PF24998">
    <property type="entry name" value="DUF7778"/>
    <property type="match status" value="1"/>
</dbReference>
<organism evidence="3 4">
    <name type="scientific">Meloidogyne enterolobii</name>
    <name type="common">Root-knot nematode worm</name>
    <name type="synonym">Meloidogyne mayaguensis</name>
    <dbReference type="NCBI Taxonomy" id="390850"/>
    <lineage>
        <taxon>Eukaryota</taxon>
        <taxon>Metazoa</taxon>
        <taxon>Ecdysozoa</taxon>
        <taxon>Nematoda</taxon>
        <taxon>Chromadorea</taxon>
        <taxon>Rhabditida</taxon>
        <taxon>Tylenchina</taxon>
        <taxon>Tylenchomorpha</taxon>
        <taxon>Tylenchoidea</taxon>
        <taxon>Meloidogynidae</taxon>
        <taxon>Meloidogyninae</taxon>
        <taxon>Meloidogyne</taxon>
    </lineage>
</organism>
<dbReference type="PANTHER" id="PTHR36947:SF1">
    <property type="entry name" value="PH DOMAIN-CONTAINING PROTEIN"/>
    <property type="match status" value="1"/>
</dbReference>
<feature type="compositionally biased region" description="Basic and acidic residues" evidence="1">
    <location>
        <begin position="536"/>
        <end position="546"/>
    </location>
</feature>
<sequence length="555" mass="63753">MNEQILNFNLSLAPKTTSLAQQSHMAGELHSHMAGELHSHMAGVSLLDKQYTCERQLVPSPLKMISGSPAQASETRQCEVELFVIRVQHEFTKKAVLPPLDVWKRVLNRGSFRFASLDVTIKRRGLFGIERAVSYGIHTCVLSKQGHLVIYTDNWKHEGFTVNLSKAARTEFKCKTQKVKIWKMFLSTTTQRICNVRVKWNFGSIKIRLPESLVLDWGRAILEAVRGKAEASYESHHYSSTVHYRPTTPILFENGTQTDSVFEEQASIPFWACLMNFLLDCHLRWKCWRYRSSSFSYRSDDESLHLGEMFGSNDQSINTAKEQEMQPHSVEKKEDVDHDENEEKIAFPLEKALLLNFPSENKEQQQEDYIPESAVISSGSLRRRVTFSDLNTIFEAPENEDPVEEDETSELKQDNNRNDVKDTEGIEERRKEHIVQLALDQMRIVGQHGVKETTTAEEVSIKDENGKNANEDIQHETGALQPCEQMTKTNDGDNFVSTQQLALKMQFPSQSERFDRTRCLFEHGTGGVNTDEEDDKERNKNSHFSEKYFSQFSEK</sequence>
<evidence type="ECO:0000259" key="2">
    <source>
        <dbReference type="Pfam" id="PF24998"/>
    </source>
</evidence>
<comment type="caution">
    <text evidence="3">The sequence shown here is derived from an EMBL/GenBank/DDBJ whole genome shotgun (WGS) entry which is preliminary data.</text>
</comment>
<name>A0A6V7VLV7_MELEN</name>
<feature type="compositionally biased region" description="Acidic residues" evidence="1">
    <location>
        <begin position="397"/>
        <end position="408"/>
    </location>
</feature>
<dbReference type="Proteomes" id="UP000580250">
    <property type="component" value="Unassembled WGS sequence"/>
</dbReference>
<dbReference type="PANTHER" id="PTHR36947">
    <property type="entry name" value="PROTEIN CBG04364"/>
    <property type="match status" value="1"/>
</dbReference>
<reference evidence="3 4" key="1">
    <citation type="submission" date="2020-08" db="EMBL/GenBank/DDBJ databases">
        <authorList>
            <person name="Koutsovoulos G."/>
            <person name="Danchin GJ E."/>
        </authorList>
    </citation>
    <scope>NUCLEOTIDE SEQUENCE [LARGE SCALE GENOMIC DNA]</scope>
</reference>
<feature type="region of interest" description="Disordered" evidence="1">
    <location>
        <begin position="523"/>
        <end position="555"/>
    </location>
</feature>
<dbReference type="EMBL" id="CAJEWN010000264">
    <property type="protein sequence ID" value="CAD2175945.1"/>
    <property type="molecule type" value="Genomic_DNA"/>
</dbReference>
<evidence type="ECO:0000256" key="1">
    <source>
        <dbReference type="SAM" id="MobiDB-lite"/>
    </source>
</evidence>
<protein>
    <recommendedName>
        <fullName evidence="2">DUF7778 domain-containing protein</fullName>
    </recommendedName>
</protein>
<accession>A0A6V7VLV7</accession>
<dbReference type="OrthoDB" id="5797566at2759"/>
<proteinExistence type="predicted"/>
<feature type="region of interest" description="Disordered" evidence="1">
    <location>
        <begin position="395"/>
        <end position="418"/>
    </location>
</feature>
<feature type="compositionally biased region" description="Basic and acidic residues" evidence="1">
    <location>
        <begin position="409"/>
        <end position="418"/>
    </location>
</feature>
<evidence type="ECO:0000313" key="4">
    <source>
        <dbReference type="Proteomes" id="UP000580250"/>
    </source>
</evidence>
<evidence type="ECO:0000313" key="3">
    <source>
        <dbReference type="EMBL" id="CAD2175945.1"/>
    </source>
</evidence>
<gene>
    <name evidence="3" type="ORF">MENT_LOCUS27703</name>
</gene>
<dbReference type="InterPro" id="IPR056680">
    <property type="entry name" value="DUF7778"/>
</dbReference>